<evidence type="ECO:0000313" key="1">
    <source>
        <dbReference type="EMBL" id="KOB87664.1"/>
    </source>
</evidence>
<dbReference type="InterPro" id="IPR039524">
    <property type="entry name" value="PIGO/GPI13"/>
</dbReference>
<evidence type="ECO:0000313" key="2">
    <source>
        <dbReference type="Proteomes" id="UP000054282"/>
    </source>
</evidence>
<dbReference type="SUPFAM" id="SSF53649">
    <property type="entry name" value="Alkaline phosphatase-like"/>
    <property type="match status" value="1"/>
</dbReference>
<sequence>MAIFMQDKNLKKNQKTLSFLVGKYLEMNTFDFTLYDTNYEKEFIGKEKNTDIYNNISSEKKNISNDGEKKNSLFFLNNMINVHHILQNEKNNTLLFRFDADAPTITTSRIKSIFMGTIPNYMEVNENFSPTTSVEDNFFEQLHLNNKKVIAIGDNTITHLMKHFSKELVYESFNVFDFYSLDIAAKKHFYEEYESNDWDIMYIHMLGVDHIGHIKTPNSKIMGDALKDFDTFIYDIINKIKLDNLERY</sequence>
<reference evidence="2" key="2">
    <citation type="submission" date="2006-09" db="EMBL/GenBank/DDBJ databases">
        <title>The genome sequence of Plasmodium falciparum Dd2.</title>
        <authorList>
            <consortium name="The Broad Institute Genome Sequencing Platform"/>
            <person name="Birren B."/>
            <person name="Lander E."/>
            <person name="Galagan J."/>
            <person name="Nusbaum C."/>
            <person name="Devon K."/>
            <person name="Henn M."/>
            <person name="Jaffe D."/>
            <person name="Butler J."/>
            <person name="Alvarez P."/>
            <person name="Gnerre S."/>
            <person name="Grabherr M."/>
            <person name="Kleber M."/>
            <person name="Mauceli E."/>
            <person name="Brockman W."/>
            <person name="MacCallum I.A."/>
            <person name="Rounsley S."/>
            <person name="Young S."/>
            <person name="LaButti K."/>
            <person name="Pushparaj V."/>
            <person name="DeCaprio D."/>
            <person name="Crawford M."/>
            <person name="Koehrsen M."/>
            <person name="Engels R."/>
            <person name="Montgomery P."/>
            <person name="Pearson M."/>
            <person name="Howarth C."/>
            <person name="Larson L."/>
            <person name="Luoma S."/>
            <person name="White J."/>
            <person name="Kodira C."/>
            <person name="Zeng Q."/>
            <person name="O'Leary S."/>
            <person name="Yandava C."/>
            <person name="Alvarado L."/>
            <person name="Wirth D."/>
            <person name="Volkman S."/>
            <person name="Hartl D."/>
        </authorList>
    </citation>
    <scope>NUCLEOTIDE SEQUENCE [LARGE SCALE GENOMIC DNA]</scope>
</reference>
<proteinExistence type="predicted"/>
<dbReference type="InterPro" id="IPR017850">
    <property type="entry name" value="Alkaline_phosphatase_core_sf"/>
</dbReference>
<name>A0A0L7M4A2_PLAF4</name>
<dbReference type="GO" id="GO:0005789">
    <property type="term" value="C:endoplasmic reticulum membrane"/>
    <property type="evidence" value="ECO:0007669"/>
    <property type="project" value="TreeGrafter"/>
</dbReference>
<dbReference type="KEGG" id="pfd:PFDG_03712"/>
<dbReference type="Proteomes" id="UP000054282">
    <property type="component" value="Unassembled WGS sequence"/>
</dbReference>
<protein>
    <submittedName>
        <fullName evidence="1">Uncharacterized protein</fullName>
    </submittedName>
</protein>
<dbReference type="GO" id="GO:0051377">
    <property type="term" value="F:mannose-ethanolamine phosphotransferase activity"/>
    <property type="evidence" value="ECO:0007669"/>
    <property type="project" value="TreeGrafter"/>
</dbReference>
<dbReference type="PANTHER" id="PTHR23071:SF1">
    <property type="entry name" value="GPI ETHANOLAMINE PHOSPHATE TRANSFERASE 3"/>
    <property type="match status" value="1"/>
</dbReference>
<organism evidence="1 2">
    <name type="scientific">Plasmodium falciparum (isolate Dd2)</name>
    <dbReference type="NCBI Taxonomy" id="57267"/>
    <lineage>
        <taxon>Eukaryota</taxon>
        <taxon>Sar</taxon>
        <taxon>Alveolata</taxon>
        <taxon>Apicomplexa</taxon>
        <taxon>Aconoidasida</taxon>
        <taxon>Haemosporida</taxon>
        <taxon>Plasmodiidae</taxon>
        <taxon>Plasmodium</taxon>
        <taxon>Plasmodium (Laverania)</taxon>
    </lineage>
</organism>
<dbReference type="Gene3D" id="3.40.720.10">
    <property type="entry name" value="Alkaline Phosphatase, subunit A"/>
    <property type="match status" value="1"/>
</dbReference>
<dbReference type="InterPro" id="IPR002591">
    <property type="entry name" value="Phosphodiest/P_Trfase"/>
</dbReference>
<reference evidence="2" key="1">
    <citation type="submission" date="2006-09" db="EMBL/GenBank/DDBJ databases">
        <title>Annotation of Plasmodium falciparum Dd2.</title>
        <authorList>
            <consortium name="The Broad Institute Genome Sequencing Platform"/>
            <person name="Volkman S.K."/>
            <person name="Neafsey D.E."/>
            <person name="Dash A.P."/>
            <person name="Chitnis C.E."/>
            <person name="Hartl D.L."/>
            <person name="Young S.K."/>
            <person name="Zeng Q."/>
            <person name="Koehrsen M."/>
            <person name="Alvarado L."/>
            <person name="Berlin A."/>
            <person name="Borenstein D."/>
            <person name="Chapman S.B."/>
            <person name="Chen Z."/>
            <person name="Engels R."/>
            <person name="Freedman E."/>
            <person name="Gellesch M."/>
            <person name="Goldberg J."/>
            <person name="Griggs A."/>
            <person name="Gujja S."/>
            <person name="Heilman E.R."/>
            <person name="Heiman D.I."/>
            <person name="Howarth C."/>
            <person name="Jen D."/>
            <person name="Larson L."/>
            <person name="Mehta T."/>
            <person name="Neiman D."/>
            <person name="Park D."/>
            <person name="Pearson M."/>
            <person name="Roberts A."/>
            <person name="Saif S."/>
            <person name="Shea T."/>
            <person name="Shenoy N."/>
            <person name="Sisk P."/>
            <person name="Stolte C."/>
            <person name="Sykes S."/>
            <person name="Walk T."/>
            <person name="White J."/>
            <person name="Yandava C."/>
            <person name="Haas B."/>
            <person name="Henn M.R."/>
            <person name="Nusbaum C."/>
            <person name="Birren B."/>
        </authorList>
    </citation>
    <scope>NUCLEOTIDE SEQUENCE [LARGE SCALE GENOMIC DNA]</scope>
</reference>
<accession>A0A0L7M4A2</accession>
<dbReference type="EMBL" id="DS016632">
    <property type="protein sequence ID" value="KOB87664.1"/>
    <property type="molecule type" value="Genomic_DNA"/>
</dbReference>
<dbReference type="Pfam" id="PF01663">
    <property type="entry name" value="Phosphodiest"/>
    <property type="match status" value="1"/>
</dbReference>
<dbReference type="AlphaFoldDB" id="A0A0L7M4A2"/>
<dbReference type="PANTHER" id="PTHR23071">
    <property type="entry name" value="PHOSPHATIDYLINOSITOL GLYCAN"/>
    <property type="match status" value="1"/>
</dbReference>
<dbReference type="GO" id="GO:0006506">
    <property type="term" value="P:GPI anchor biosynthetic process"/>
    <property type="evidence" value="ECO:0007669"/>
    <property type="project" value="InterPro"/>
</dbReference>
<gene>
    <name evidence="1" type="ORF">PFDG_03712</name>
</gene>